<keyword evidence="2" id="KW-1185">Reference proteome</keyword>
<sequence length="321" mass="36441">MIGVVLSVHDLETVDWPKLAAESGINTIGTHVFPNQVRDFIKSDKGQKFLTDCKKYGIDVEHQLHSMTDLLPRELFAEDSTMFRMNIEGLRIADFNCCVHSEKALDIITNNAVEIAKTLVPTNHRYYFWCDDNAAGCECSECAEYSESEQALIIENHIIKALRARIDSKAKLAHLAYQGTLKAPVKIVPEDGIFLEFAPVYRNWTVSLADRDAVCTGNLDMTNGQNLDYLAENLKVFDATEAVILEYWLDVSLQNAYTKPAKKVVWDKNVFSKDIDIYANYGIRNITTFAVYMDDAYFKAYHDTTSLKEYAKILSEYCPPK</sequence>
<evidence type="ECO:0000313" key="1">
    <source>
        <dbReference type="EMBL" id="SCM59338.1"/>
    </source>
</evidence>
<reference evidence="1 2" key="1">
    <citation type="submission" date="2016-08" db="EMBL/GenBank/DDBJ databases">
        <authorList>
            <person name="Seilhamer J.J."/>
        </authorList>
    </citation>
    <scope>NUCLEOTIDE SEQUENCE [LARGE SCALE GENOMIC DNA]</scope>
    <source>
        <strain evidence="1">ING2-E5A</strain>
    </source>
</reference>
<dbReference type="KEGG" id="pmuc:ING2E5A_2542"/>
<evidence type="ECO:0008006" key="3">
    <source>
        <dbReference type="Google" id="ProtNLM"/>
    </source>
</evidence>
<dbReference type="STRING" id="1642646.ING2E5A_2542"/>
<evidence type="ECO:0000313" key="2">
    <source>
        <dbReference type="Proteomes" id="UP000178485"/>
    </source>
</evidence>
<dbReference type="AlphaFoldDB" id="A0A1G4GA19"/>
<dbReference type="PANTHER" id="PTHR47406:SF2">
    <property type="entry name" value="ALPHA GLUCURONIDASE N-TERMINAL DOMAIN-CONTAINING PROTEIN"/>
    <property type="match status" value="1"/>
</dbReference>
<protein>
    <recommendedName>
        <fullName evidence="3">DUF4838 domain-containing protein</fullName>
    </recommendedName>
</protein>
<dbReference type="InterPro" id="IPR032287">
    <property type="entry name" value="DUF4838"/>
</dbReference>
<dbReference type="Proteomes" id="UP000178485">
    <property type="component" value="Chromosome i"/>
</dbReference>
<proteinExistence type="predicted"/>
<dbReference type="PANTHER" id="PTHR47406">
    <property type="entry name" value="COAGULATION FACTOR 5/8 TYPE, C-TERMINAL"/>
    <property type="match status" value="1"/>
</dbReference>
<dbReference type="EMBL" id="LT608328">
    <property type="protein sequence ID" value="SCM59338.1"/>
    <property type="molecule type" value="Genomic_DNA"/>
</dbReference>
<organism evidence="1 2">
    <name type="scientific">Petrimonas mucosa</name>
    <dbReference type="NCBI Taxonomy" id="1642646"/>
    <lineage>
        <taxon>Bacteria</taxon>
        <taxon>Pseudomonadati</taxon>
        <taxon>Bacteroidota</taxon>
        <taxon>Bacteroidia</taxon>
        <taxon>Bacteroidales</taxon>
        <taxon>Dysgonomonadaceae</taxon>
        <taxon>Petrimonas</taxon>
    </lineage>
</organism>
<name>A0A1G4GA19_9BACT</name>
<dbReference type="Pfam" id="PF16126">
    <property type="entry name" value="DUF4838"/>
    <property type="match status" value="1"/>
</dbReference>
<accession>A0A1G4GA19</accession>
<gene>
    <name evidence="1" type="ORF">ING2E5A_2542</name>
</gene>